<evidence type="ECO:0000313" key="2">
    <source>
        <dbReference type="Proteomes" id="UP000007491"/>
    </source>
</evidence>
<dbReference type="InterPro" id="IPR025394">
    <property type="entry name" value="DUF4127"/>
</dbReference>
<dbReference type="Pfam" id="PF13552">
    <property type="entry name" value="DUF4127"/>
    <property type="match status" value="1"/>
</dbReference>
<accession>F0TGV1</accession>
<dbReference type="HOGENOM" id="CLU_031189_0_0_9"/>
<reference evidence="1 2" key="1">
    <citation type="journal article" date="2011" name="J. Bacteriol.">
        <title>Complete genome sequencing of Lactobacillus acidophilus 30SC, isolated from swine intestine.</title>
        <authorList>
            <person name="Oh S."/>
            <person name="Roh H."/>
            <person name="Ko H.J."/>
            <person name="Kim S."/>
            <person name="Kim K.H."/>
            <person name="Lee S.E."/>
            <person name="Chang I.S."/>
            <person name="Kim S."/>
            <person name="Choi I.G."/>
        </authorList>
    </citation>
    <scope>NUCLEOTIDE SEQUENCE [LARGE SCALE GENOMIC DNA]</scope>
    <source>
        <strain evidence="1 2">30SC</strain>
    </source>
</reference>
<proteinExistence type="predicted"/>
<evidence type="ECO:0000313" key="1">
    <source>
        <dbReference type="EMBL" id="ADZ07945.1"/>
    </source>
</evidence>
<dbReference type="OrthoDB" id="9789552at2"/>
<dbReference type="Proteomes" id="UP000007491">
    <property type="component" value="Chromosome"/>
</dbReference>
<dbReference type="KEGG" id="lai:LAC30SC_09230"/>
<protein>
    <recommendedName>
        <fullName evidence="3">DUF4127 family protein</fullName>
    </recommendedName>
</protein>
<organism evidence="1 2">
    <name type="scientific">Lactobacillus amylovorus</name>
    <dbReference type="NCBI Taxonomy" id="1604"/>
    <lineage>
        <taxon>Bacteria</taxon>
        <taxon>Bacillati</taxon>
        <taxon>Bacillota</taxon>
        <taxon>Bacilli</taxon>
        <taxon>Lactobacillales</taxon>
        <taxon>Lactobacillaceae</taxon>
        <taxon>Lactobacillus</taxon>
    </lineage>
</organism>
<dbReference type="STRING" id="1604.LAC30SC_09230"/>
<gene>
    <name evidence="1" type="ordered locus">LAC30SC_09230</name>
</gene>
<name>F0TGV1_LACAM</name>
<evidence type="ECO:0008006" key="3">
    <source>
        <dbReference type="Google" id="ProtNLM"/>
    </source>
</evidence>
<dbReference type="RefSeq" id="WP_013642425.1">
    <property type="nucleotide sequence ID" value="NC_015214.1"/>
</dbReference>
<sequence length="492" mass="56679">MKILFLPLDERPCNYSYAPMIARKNERLDLILPDKEILSHKKQPADIEAIKKFLLDNVEQADVAVLSMDMLIYGGLLPSRLHEKSFEDLSKNIEILQDLKKKNPKVKIYAFQSLMRCPQYNSSEEEPDYYADYGYKIFKQKYLEDKSQRDDISAVEEAELSSIQIPAEILNDYVQRRRTNLKVNETILSDVKKGLIEFLIIPQDDSSPYGYTALDQQKLINQIQKENLQEKTMIFPGADEIGMTLINRAYNDFYHVQPKVFAIYSSILGPTIIPLYEDRPLYSTLADHLVATNSLLVDSPEEADYILAINTPGKKMQESFAEKKDITYSTFRNLRLFCQKIQYYLDKGVKVAVADSAYANGGDYALINYLDSMNLLDRLAGYAGWNTDANTLGTVIAQAEIGENKDIDNLKARIIEDVFYQANVRQNVVNNFLPQHSLSYYDFKDKEDLVKQEIANELLAKYNNLQLAKKYPIDHLQISMPWHRMFEIKVSI</sequence>
<dbReference type="EMBL" id="CP002559">
    <property type="protein sequence ID" value="ADZ07945.1"/>
    <property type="molecule type" value="Genomic_DNA"/>
</dbReference>
<reference key="2">
    <citation type="submission" date="2011-02" db="EMBL/GenBank/DDBJ databases">
        <authorList>
            <person name="Roh H."/>
            <person name="Ko H.-J."/>
            <person name="Kim S.-H."/>
            <person name="Choi I.-G."/>
            <person name="Oh S."/>
        </authorList>
    </citation>
    <scope>NUCLEOTIDE SEQUENCE</scope>
    <source>
        <strain>30SC</strain>
    </source>
</reference>
<dbReference type="AlphaFoldDB" id="F0TGV1"/>